<name>A0AC58TWT3_TOBAC</name>
<accession>A0AC58TWT3</accession>
<dbReference type="RefSeq" id="XP_075101681.1">
    <property type="nucleotide sequence ID" value="XM_075245580.1"/>
</dbReference>
<protein>
    <submittedName>
        <fullName evidence="2">Uncharacterized protein LOC142177116</fullName>
    </submittedName>
</protein>
<sequence>MHALPFPQKHYKEKLDKQFEMFLDMLRQVNVNFPFTDVLSQMPAYAKFLKEILTKKRKFEETSVVKLAEHCSAILQIMLPQKCGDPGSFTIPCSLGSIKFDKSLYDSGASINLMPLFIYKKSEINIEENKEVPLILGRPFLVTGRAILDIYDRKLMLRVGEKTVTFEMNVETGLKKEKPAASVEWIVKSSKEKSTTSGKYKCGV</sequence>
<keyword evidence="1" id="KW-1185">Reference proteome</keyword>
<reference evidence="2" key="2">
    <citation type="submission" date="2025-08" db="UniProtKB">
        <authorList>
            <consortium name="RefSeq"/>
        </authorList>
    </citation>
    <scope>IDENTIFICATION</scope>
    <source>
        <tissue evidence="2">Leaf</tissue>
    </source>
</reference>
<dbReference type="Proteomes" id="UP000790787">
    <property type="component" value="Chromosome 23"/>
</dbReference>
<organism evidence="1 2">
    <name type="scientific">Nicotiana tabacum</name>
    <name type="common">Common tobacco</name>
    <dbReference type="NCBI Taxonomy" id="4097"/>
    <lineage>
        <taxon>Eukaryota</taxon>
        <taxon>Viridiplantae</taxon>
        <taxon>Streptophyta</taxon>
        <taxon>Embryophyta</taxon>
        <taxon>Tracheophyta</taxon>
        <taxon>Spermatophyta</taxon>
        <taxon>Magnoliopsida</taxon>
        <taxon>eudicotyledons</taxon>
        <taxon>Gunneridae</taxon>
        <taxon>Pentapetalae</taxon>
        <taxon>asterids</taxon>
        <taxon>lamiids</taxon>
        <taxon>Solanales</taxon>
        <taxon>Solanaceae</taxon>
        <taxon>Nicotianoideae</taxon>
        <taxon>Nicotianeae</taxon>
        <taxon>Nicotiana</taxon>
    </lineage>
</organism>
<gene>
    <name evidence="2" type="primary">LOC142177116</name>
</gene>
<evidence type="ECO:0000313" key="2">
    <source>
        <dbReference type="RefSeq" id="XP_075101681.1"/>
    </source>
</evidence>
<evidence type="ECO:0000313" key="1">
    <source>
        <dbReference type="Proteomes" id="UP000790787"/>
    </source>
</evidence>
<proteinExistence type="predicted"/>
<reference evidence="1" key="1">
    <citation type="journal article" date="2014" name="Nat. Commun.">
        <title>The tobacco genome sequence and its comparison with those of tomato and potato.</title>
        <authorList>
            <person name="Sierro N."/>
            <person name="Battey J.N."/>
            <person name="Ouadi S."/>
            <person name="Bakaher N."/>
            <person name="Bovet L."/>
            <person name="Willig A."/>
            <person name="Goepfert S."/>
            <person name="Peitsch M.C."/>
            <person name="Ivanov N.V."/>
        </authorList>
    </citation>
    <scope>NUCLEOTIDE SEQUENCE [LARGE SCALE GENOMIC DNA]</scope>
</reference>